<dbReference type="SUPFAM" id="SSF51338">
    <property type="entry name" value="Composite domain of metallo-dependent hydrolases"/>
    <property type="match status" value="1"/>
</dbReference>
<proteinExistence type="inferred from homology"/>
<sequence length="377" mass="42739">MTPITFLMSLRTVLIQIMQAYADCGMRAHVSIDQPNVVEYDKYPYLTDLLPDEIRQEMKQAPIRSADDLIALYEWFIDRWNGACDGRLRCAVSCSAPQRVTTDYLARLNDLSREHGLAYYIHVLETKLQRVLGREKYGKSLVRYLHDQGVLNERCNIIHSIWVDDDDIRLLAESGCTVAHQPLCNMKIGSGVMPFRRLRDHNIPICLGSDESNTDDSANMWTVAKAAGLIHKLSDPEYRNWPKAPEILHCLIGGAARAMQLTGQVGMLKAGYEADLILLDLNTLNFTPLNDLRRQLVYCEDGTSVEMTMVAGNIVYRDGKLLTVNEEAIKAEVRELMATYGKEIDAISDSAARLEPYYREMYLRAAAQNVDMNRWVG</sequence>
<dbReference type="InterPro" id="IPR050287">
    <property type="entry name" value="MTA/SAH_deaminase"/>
</dbReference>
<dbReference type="PATRIC" id="fig|380.5.peg.6195"/>
<evidence type="ECO:0000259" key="3">
    <source>
        <dbReference type="Pfam" id="PF01979"/>
    </source>
</evidence>
<dbReference type="Gene3D" id="2.30.40.10">
    <property type="entry name" value="Urease, subunit C, domain 1"/>
    <property type="match status" value="1"/>
</dbReference>
<protein>
    <submittedName>
        <fullName evidence="4">Amidohydrolase family protein</fullName>
    </submittedName>
</protein>
<dbReference type="InterPro" id="IPR032466">
    <property type="entry name" value="Metal_Hydrolase"/>
</dbReference>
<evidence type="ECO:0000256" key="2">
    <source>
        <dbReference type="ARBA" id="ARBA00022801"/>
    </source>
</evidence>
<dbReference type="AlphaFoldDB" id="G9AJ81"/>
<dbReference type="Pfam" id="PF01979">
    <property type="entry name" value="Amidohydro_1"/>
    <property type="match status" value="1"/>
</dbReference>
<gene>
    <name evidence="4" type="ordered locus">SFHH103_06655</name>
</gene>
<feature type="domain" description="Amidohydrolase-related" evidence="3">
    <location>
        <begin position="14"/>
        <end position="315"/>
    </location>
</feature>
<evidence type="ECO:0000256" key="1">
    <source>
        <dbReference type="ARBA" id="ARBA00006745"/>
    </source>
</evidence>
<accession>G9AJ81</accession>
<name>G9AJ81_SINF1</name>
<keyword evidence="4" id="KW-0614">Plasmid</keyword>
<keyword evidence="2" id="KW-0378">Hydrolase</keyword>
<dbReference type="InterPro" id="IPR006680">
    <property type="entry name" value="Amidohydro-rel"/>
</dbReference>
<dbReference type="HOGENOM" id="CLU_012358_2_2_5"/>
<reference evidence="4 5" key="1">
    <citation type="journal article" date="2012" name="J. Bacteriol.">
        <title>Genome sequence of the soybean symbiont Sinorhizobium fredii HH103.</title>
        <authorList>
            <person name="Weidner S."/>
            <person name="Becker A."/>
            <person name="Bonilla I."/>
            <person name="Jaenicke S."/>
            <person name="Lloret J."/>
            <person name="Margaret I."/>
            <person name="Puhler A."/>
            <person name="Ruiz-Sainz J.E."/>
            <person name="Schneiker-Bekel S."/>
            <person name="Szczepanowski R."/>
            <person name="Vinardell J.M."/>
            <person name="Zehner S."/>
            <person name="Gottfert M."/>
        </authorList>
    </citation>
    <scope>NUCLEOTIDE SEQUENCE [LARGE SCALE GENOMIC DNA]</scope>
    <source>
        <strain evidence="4 5">HH103</strain>
        <plasmid evidence="5">pSfHH103e</plasmid>
    </source>
</reference>
<dbReference type="KEGG" id="sfh:SFHH103_06655"/>
<organism evidence="4 5">
    <name type="scientific">Sinorhizobium fredii (strain HH103)</name>
    <dbReference type="NCBI Taxonomy" id="1117943"/>
    <lineage>
        <taxon>Bacteria</taxon>
        <taxon>Pseudomonadati</taxon>
        <taxon>Pseudomonadota</taxon>
        <taxon>Alphaproteobacteria</taxon>
        <taxon>Hyphomicrobiales</taxon>
        <taxon>Rhizobiaceae</taxon>
        <taxon>Sinorhizobium/Ensifer group</taxon>
        <taxon>Sinorhizobium</taxon>
    </lineage>
</organism>
<evidence type="ECO:0000313" key="4">
    <source>
        <dbReference type="EMBL" id="CCF01113.1"/>
    </source>
</evidence>
<dbReference type="PANTHER" id="PTHR43794:SF11">
    <property type="entry name" value="AMIDOHYDROLASE-RELATED DOMAIN-CONTAINING PROTEIN"/>
    <property type="match status" value="1"/>
</dbReference>
<dbReference type="Proteomes" id="UP000007735">
    <property type="component" value="Plasmid pSfHH103e"/>
</dbReference>
<dbReference type="EMBL" id="HE616899">
    <property type="protein sequence ID" value="CCF01113.1"/>
    <property type="molecule type" value="Genomic_DNA"/>
</dbReference>
<comment type="similarity">
    <text evidence="1">Belongs to the metallo-dependent hydrolases superfamily. ATZ/TRZ family.</text>
</comment>
<evidence type="ECO:0000313" key="5">
    <source>
        <dbReference type="Proteomes" id="UP000007735"/>
    </source>
</evidence>
<geneLocation type="plasmid" evidence="4 5">
    <name>pSfHH103e</name>
</geneLocation>
<dbReference type="Gene3D" id="3.20.20.140">
    <property type="entry name" value="Metal-dependent hydrolases"/>
    <property type="match status" value="1"/>
</dbReference>
<dbReference type="InterPro" id="IPR011059">
    <property type="entry name" value="Metal-dep_hydrolase_composite"/>
</dbReference>
<dbReference type="PANTHER" id="PTHR43794">
    <property type="entry name" value="AMINOHYDROLASE SSNA-RELATED"/>
    <property type="match status" value="1"/>
</dbReference>
<dbReference type="SUPFAM" id="SSF51556">
    <property type="entry name" value="Metallo-dependent hydrolases"/>
    <property type="match status" value="1"/>
</dbReference>
<dbReference type="GO" id="GO:0016810">
    <property type="term" value="F:hydrolase activity, acting on carbon-nitrogen (but not peptide) bonds"/>
    <property type="evidence" value="ECO:0007669"/>
    <property type="project" value="InterPro"/>
</dbReference>